<keyword evidence="3" id="KW-0479">Metal-binding</keyword>
<comment type="caution">
    <text evidence="7">The sequence shown here is derived from an EMBL/GenBank/DDBJ whole genome shotgun (WGS) entry which is preliminary data.</text>
</comment>
<dbReference type="Proteomes" id="UP000574390">
    <property type="component" value="Unassembled WGS sequence"/>
</dbReference>
<dbReference type="PANTHER" id="PTHR23048">
    <property type="entry name" value="MYOSIN LIGHT CHAIN 1, 3"/>
    <property type="match status" value="1"/>
</dbReference>
<evidence type="ECO:0000256" key="5">
    <source>
        <dbReference type="ARBA" id="ARBA00022990"/>
    </source>
</evidence>
<name>A0A7J6PUI0_PEROL</name>
<evidence type="ECO:0000256" key="4">
    <source>
        <dbReference type="ARBA" id="ARBA00022737"/>
    </source>
</evidence>
<proteinExistence type="inferred from homology"/>
<dbReference type="InterPro" id="IPR050230">
    <property type="entry name" value="CALM/Myosin/TropC-like"/>
</dbReference>
<accession>A0A7J6PUI0</accession>
<sequence length="544" mass="57456">MGSLGDWKFALMSAEPADGDYQLTPDQLAAFKEAFEIFDKQKLGVINYTELPALLRSVGQNPTEADIETIVEEWDPAGNQHFALDTFLRICESDSFKDPMKEEVLMEAFRAFDPDGRGVLKVEELRRILQVLGERLDGEAADVFIDFAVAKCDPDKTGEINYEVLTQELLERDPKGMPRWNVLSLFRAPHATTAVVADLSRPDSQCCISWLPSLPSGAELVYRGNGSVMFINATWRCSDTLRVEATNAAVDFENSTISNCMVLAVVARQGNITLDEASLLNATATVYDDLVAGDDTAFGGSLGGAGGALGLCDRGDRIRGIDFTVIPEDLAGEGTAPQCRGGGRITLTSDDGHVTLQGSIEADGARADAGAKCGAGSGGVVVLRGALGVTAGRVHADGGDCGGNLGCGGGGRIFVASDNGTVSVDDARAYGGRGGEALPDCLCGSPGTIYQRDSTGALLTVRGGQEKCGQTTVLPQEVRSVREVVVEGNITVRLCGDDDGNTCLDGGGVYFGRSEAVRAAEQPLVEYGPVCGEHRVEGRQRVLD</sequence>
<dbReference type="CDD" id="cd00051">
    <property type="entry name" value="EFh"/>
    <property type="match status" value="2"/>
</dbReference>
<dbReference type="FunFam" id="1.10.238.10:FF:000178">
    <property type="entry name" value="Calmodulin-2 A"/>
    <property type="match status" value="1"/>
</dbReference>
<dbReference type="GO" id="GO:0005509">
    <property type="term" value="F:calcium ion binding"/>
    <property type="evidence" value="ECO:0007669"/>
    <property type="project" value="InterPro"/>
</dbReference>
<dbReference type="GO" id="GO:0016460">
    <property type="term" value="C:myosin II complex"/>
    <property type="evidence" value="ECO:0007669"/>
    <property type="project" value="TreeGrafter"/>
</dbReference>
<dbReference type="SMART" id="SM00054">
    <property type="entry name" value="EFh"/>
    <property type="match status" value="2"/>
</dbReference>
<dbReference type="InterPro" id="IPR002048">
    <property type="entry name" value="EF_hand_dom"/>
</dbReference>
<reference evidence="7 8" key="1">
    <citation type="submission" date="2020-04" db="EMBL/GenBank/DDBJ databases">
        <title>Perkinsus olseni comparative genomics.</title>
        <authorList>
            <person name="Bogema D.R."/>
        </authorList>
    </citation>
    <scope>NUCLEOTIDE SEQUENCE [LARGE SCALE GENOMIC DNA]</scope>
    <source>
        <strain evidence="7">ATCC PRA-205</strain>
    </source>
</reference>
<dbReference type="InterPro" id="IPR039508">
    <property type="entry name" value="KASH5_EF-hand-like_dom"/>
</dbReference>
<dbReference type="EMBL" id="JABANM010034610">
    <property type="protein sequence ID" value="KAF4699376.1"/>
    <property type="molecule type" value="Genomic_DNA"/>
</dbReference>
<dbReference type="PANTHER" id="PTHR23048:SF0">
    <property type="entry name" value="CALMODULIN LIKE 3"/>
    <property type="match status" value="1"/>
</dbReference>
<evidence type="ECO:0000256" key="1">
    <source>
        <dbReference type="ARBA" id="ARBA00005253"/>
    </source>
</evidence>
<feature type="domain" description="EF-hand" evidence="6">
    <location>
        <begin position="26"/>
        <end position="61"/>
    </location>
</feature>
<dbReference type="SUPFAM" id="SSF47473">
    <property type="entry name" value="EF-hand"/>
    <property type="match status" value="1"/>
</dbReference>
<keyword evidence="4" id="KW-0677">Repeat</keyword>
<dbReference type="Pfam" id="PF13499">
    <property type="entry name" value="EF-hand_7"/>
    <property type="match status" value="1"/>
</dbReference>
<comment type="similarity">
    <text evidence="1">Belongs to the centrin family.</text>
</comment>
<gene>
    <name evidence="7" type="ORF">FOZ62_030591</name>
</gene>
<feature type="domain" description="EF-hand" evidence="6">
    <location>
        <begin position="100"/>
        <end position="135"/>
    </location>
</feature>
<organism evidence="7 8">
    <name type="scientific">Perkinsus olseni</name>
    <name type="common">Perkinsus atlanticus</name>
    <dbReference type="NCBI Taxonomy" id="32597"/>
    <lineage>
        <taxon>Eukaryota</taxon>
        <taxon>Sar</taxon>
        <taxon>Alveolata</taxon>
        <taxon>Perkinsozoa</taxon>
        <taxon>Perkinsea</taxon>
        <taxon>Perkinsida</taxon>
        <taxon>Perkinsidae</taxon>
        <taxon>Perkinsus</taxon>
    </lineage>
</organism>
<dbReference type="Gene3D" id="1.10.238.10">
    <property type="entry name" value="EF-hand"/>
    <property type="match status" value="2"/>
</dbReference>
<evidence type="ECO:0000259" key="6">
    <source>
        <dbReference type="PROSITE" id="PS50222"/>
    </source>
</evidence>
<dbReference type="PROSITE" id="PS50222">
    <property type="entry name" value="EF_HAND_2"/>
    <property type="match status" value="2"/>
</dbReference>
<dbReference type="Pfam" id="PF14658">
    <property type="entry name" value="EF-hand_9"/>
    <property type="match status" value="1"/>
</dbReference>
<protein>
    <recommendedName>
        <fullName evidence="2">Calmodulin</fullName>
    </recommendedName>
</protein>
<evidence type="ECO:0000313" key="7">
    <source>
        <dbReference type="EMBL" id="KAF4699376.1"/>
    </source>
</evidence>
<evidence type="ECO:0000313" key="8">
    <source>
        <dbReference type="Proteomes" id="UP000574390"/>
    </source>
</evidence>
<evidence type="ECO:0000256" key="2">
    <source>
        <dbReference type="ARBA" id="ARBA00020786"/>
    </source>
</evidence>
<dbReference type="InterPro" id="IPR011992">
    <property type="entry name" value="EF-hand-dom_pair"/>
</dbReference>
<evidence type="ECO:0000256" key="3">
    <source>
        <dbReference type="ARBA" id="ARBA00022723"/>
    </source>
</evidence>
<keyword evidence="5" id="KW-0007">Acetylation</keyword>
<dbReference type="AlphaFoldDB" id="A0A7J6PUI0"/>